<evidence type="ECO:0000256" key="10">
    <source>
        <dbReference type="ARBA" id="ARBA00022723"/>
    </source>
</evidence>
<dbReference type="PANTHER" id="PTHR10907">
    <property type="entry name" value="REGUCALCIN"/>
    <property type="match status" value="1"/>
</dbReference>
<evidence type="ECO:0000313" key="18">
    <source>
        <dbReference type="Proteomes" id="UP001353858"/>
    </source>
</evidence>
<dbReference type="InterPro" id="IPR011042">
    <property type="entry name" value="6-blade_b-propeller_TolB-like"/>
</dbReference>
<comment type="catalytic activity">
    <reaction evidence="1">
        <text>D-glucono-1,5-lactone + H2O = D-gluconate + H(+)</text>
        <dbReference type="Rhea" id="RHEA:10440"/>
        <dbReference type="ChEBI" id="CHEBI:15377"/>
        <dbReference type="ChEBI" id="CHEBI:15378"/>
        <dbReference type="ChEBI" id="CHEBI:16217"/>
        <dbReference type="ChEBI" id="CHEBI:18391"/>
        <dbReference type="EC" id="3.1.1.17"/>
    </reaction>
</comment>
<evidence type="ECO:0000313" key="17">
    <source>
        <dbReference type="EMBL" id="KAK4883060.1"/>
    </source>
</evidence>
<dbReference type="PRINTS" id="PR01790">
    <property type="entry name" value="SMP30FAMILY"/>
</dbReference>
<dbReference type="Proteomes" id="UP001353858">
    <property type="component" value="Unassembled WGS sequence"/>
</dbReference>
<keyword evidence="15" id="KW-0862">Zinc</keyword>
<organism evidence="17 18">
    <name type="scientific">Aquatica leii</name>
    <dbReference type="NCBI Taxonomy" id="1421715"/>
    <lineage>
        <taxon>Eukaryota</taxon>
        <taxon>Metazoa</taxon>
        <taxon>Ecdysozoa</taxon>
        <taxon>Arthropoda</taxon>
        <taxon>Hexapoda</taxon>
        <taxon>Insecta</taxon>
        <taxon>Pterygota</taxon>
        <taxon>Neoptera</taxon>
        <taxon>Endopterygota</taxon>
        <taxon>Coleoptera</taxon>
        <taxon>Polyphaga</taxon>
        <taxon>Elateriformia</taxon>
        <taxon>Elateroidea</taxon>
        <taxon>Lampyridae</taxon>
        <taxon>Luciolinae</taxon>
        <taxon>Aquatica</taxon>
    </lineage>
</organism>
<keyword evidence="9" id="KW-0963">Cytoplasm</keyword>
<dbReference type="PANTHER" id="PTHR10907:SF66">
    <property type="entry name" value="MIP34848P1-RELATED"/>
    <property type="match status" value="1"/>
</dbReference>
<comment type="cofactor">
    <cofactor evidence="3">
        <name>Mn(2+)</name>
        <dbReference type="ChEBI" id="CHEBI:29035"/>
    </cofactor>
</comment>
<feature type="binding site" evidence="15">
    <location>
        <position position="22"/>
    </location>
    <ligand>
        <name>a divalent metal cation</name>
        <dbReference type="ChEBI" id="CHEBI:60240"/>
    </ligand>
</feature>
<feature type="active site" description="Proton donor/acceptor" evidence="14">
    <location>
        <position position="218"/>
    </location>
</feature>
<feature type="binding site" evidence="15">
    <location>
        <position position="218"/>
    </location>
    <ligand>
        <name>a divalent metal cation</name>
        <dbReference type="ChEBI" id="CHEBI:60240"/>
    </ligand>
</feature>
<evidence type="ECO:0000256" key="9">
    <source>
        <dbReference type="ARBA" id="ARBA00022490"/>
    </source>
</evidence>
<evidence type="ECO:0000256" key="5">
    <source>
        <dbReference type="ARBA" id="ARBA00004496"/>
    </source>
</evidence>
<dbReference type="Pfam" id="PF08450">
    <property type="entry name" value="SGL"/>
    <property type="match status" value="1"/>
</dbReference>
<evidence type="ECO:0000256" key="14">
    <source>
        <dbReference type="PIRSR" id="PIRSR605511-1"/>
    </source>
</evidence>
<dbReference type="InterPro" id="IPR013658">
    <property type="entry name" value="SGL"/>
</dbReference>
<gene>
    <name evidence="17" type="ORF">RN001_006379</name>
</gene>
<comment type="similarity">
    <text evidence="6">Belongs to the SMP-30/CGR1 family.</text>
</comment>
<dbReference type="EC" id="3.1.1.17" evidence="7"/>
<keyword evidence="18" id="KW-1185">Reference proteome</keyword>
<feature type="binding site" evidence="15">
    <location>
        <position position="114"/>
    </location>
    <ligand>
        <name>substrate</name>
    </ligand>
</feature>
<dbReference type="Gene3D" id="2.120.10.30">
    <property type="entry name" value="TolB, C-terminal domain"/>
    <property type="match status" value="1"/>
</dbReference>
<evidence type="ECO:0000256" key="6">
    <source>
        <dbReference type="ARBA" id="ARBA00008853"/>
    </source>
</evidence>
<evidence type="ECO:0000256" key="4">
    <source>
        <dbReference type="ARBA" id="ARBA00001946"/>
    </source>
</evidence>
<evidence type="ECO:0000256" key="11">
    <source>
        <dbReference type="ARBA" id="ARBA00022801"/>
    </source>
</evidence>
<feature type="binding site" evidence="15">
    <location>
        <position position="166"/>
    </location>
    <ligand>
        <name>a divalent metal cation</name>
        <dbReference type="ChEBI" id="CHEBI:60240"/>
    </ligand>
</feature>
<feature type="binding site" evidence="15">
    <location>
        <position position="116"/>
    </location>
    <ligand>
        <name>substrate</name>
    </ligand>
</feature>
<reference evidence="18" key="1">
    <citation type="submission" date="2023-01" db="EMBL/GenBank/DDBJ databases">
        <title>Key to firefly adult light organ development and bioluminescence: homeobox transcription factors regulate luciferase expression and transportation to peroxisome.</title>
        <authorList>
            <person name="Fu X."/>
        </authorList>
    </citation>
    <scope>NUCLEOTIDE SEQUENCE [LARGE SCALE GENOMIC DNA]</scope>
</reference>
<comment type="caution">
    <text evidence="17">The sequence shown here is derived from an EMBL/GenBank/DDBJ whole genome shotgun (WGS) entry which is preliminary data.</text>
</comment>
<dbReference type="InterPro" id="IPR005511">
    <property type="entry name" value="SMP-30"/>
</dbReference>
<evidence type="ECO:0000256" key="13">
    <source>
        <dbReference type="ARBA" id="ARBA00032464"/>
    </source>
</evidence>
<protein>
    <recommendedName>
        <fullName evidence="8">Regucalcin</fullName>
        <ecNumber evidence="7">3.1.1.17</ecNumber>
    </recommendedName>
    <alternativeName>
        <fullName evidence="13">Gluconolactonase</fullName>
    </alternativeName>
</protein>
<proteinExistence type="inferred from homology"/>
<dbReference type="GO" id="GO:0005737">
    <property type="term" value="C:cytoplasm"/>
    <property type="evidence" value="ECO:0007669"/>
    <property type="project" value="UniProtKB-SubCell"/>
</dbReference>
<evidence type="ECO:0000256" key="1">
    <source>
        <dbReference type="ARBA" id="ARBA00001589"/>
    </source>
</evidence>
<dbReference type="GO" id="GO:0019853">
    <property type="term" value="P:L-ascorbic acid biosynthetic process"/>
    <property type="evidence" value="ECO:0007669"/>
    <property type="project" value="TreeGrafter"/>
</dbReference>
<comment type="cofactor">
    <cofactor evidence="4">
        <name>Mg(2+)</name>
        <dbReference type="ChEBI" id="CHEBI:18420"/>
    </cofactor>
</comment>
<comment type="cofactor">
    <cofactor evidence="2">
        <name>Ca(2+)</name>
        <dbReference type="ChEBI" id="CHEBI:29108"/>
    </cofactor>
</comment>
<keyword evidence="12" id="KW-0106">Calcium</keyword>
<sequence length="313" mass="34255">MVLKMSPTVEEIAELGTYLLAEGPHWDDETQSLYFVDIVGRSVNKYVPSTKKHTQLKFDKNPSFIIPVKGYSDRFIVSLNKDITLLTWDGVSSAPTKMETIATFDNTPEKSENRLNDGKADPLGNLWAGTMNMGSDHTTGTLVQGTLSSLSNKEVKEHVSNVCISNGLAWSKDSKKFYYIDSAVRRVDQFDFDAKNLTLSNRQPLFTFEKHGIAGSPDGQTIDAEGNLWVAACQGDKVLKIDTKTPETLLGSVEIPDHQVTSVCIGGPELNVLYVTTANLKLPGADETKPIKGAIYKVTGLGMKGLPGDRVKL</sequence>
<comment type="subcellular location">
    <subcellularLocation>
        <location evidence="5">Cytoplasm</location>
    </subcellularLocation>
</comment>
<name>A0AAN7P7W7_9COLE</name>
<evidence type="ECO:0000256" key="15">
    <source>
        <dbReference type="PIRSR" id="PIRSR605511-2"/>
    </source>
</evidence>
<evidence type="ECO:0000259" key="16">
    <source>
        <dbReference type="Pfam" id="PF08450"/>
    </source>
</evidence>
<evidence type="ECO:0000256" key="3">
    <source>
        <dbReference type="ARBA" id="ARBA00001936"/>
    </source>
</evidence>
<dbReference type="AlphaFoldDB" id="A0AAN7P7W7"/>
<feature type="domain" description="SMP-30/Gluconolactonase/LRE-like region" evidence="16">
    <location>
        <begin position="20"/>
        <end position="279"/>
    </location>
</feature>
<accession>A0AAN7P7W7</accession>
<comment type="cofactor">
    <cofactor evidence="15">
        <name>Zn(2+)</name>
        <dbReference type="ChEBI" id="CHEBI:29105"/>
    </cofactor>
    <text evidence="15">Binds 1 divalent metal cation per subunit.</text>
</comment>
<evidence type="ECO:0000256" key="8">
    <source>
        <dbReference type="ARBA" id="ARBA00016808"/>
    </source>
</evidence>
<dbReference type="EMBL" id="JARPUR010000002">
    <property type="protein sequence ID" value="KAK4883060.1"/>
    <property type="molecule type" value="Genomic_DNA"/>
</dbReference>
<evidence type="ECO:0000256" key="7">
    <source>
        <dbReference type="ARBA" id="ARBA00013227"/>
    </source>
</evidence>
<dbReference type="GO" id="GO:0005509">
    <property type="term" value="F:calcium ion binding"/>
    <property type="evidence" value="ECO:0007669"/>
    <property type="project" value="TreeGrafter"/>
</dbReference>
<evidence type="ECO:0000256" key="2">
    <source>
        <dbReference type="ARBA" id="ARBA00001913"/>
    </source>
</evidence>
<dbReference type="GO" id="GO:0004341">
    <property type="term" value="F:gluconolactonase activity"/>
    <property type="evidence" value="ECO:0007669"/>
    <property type="project" value="UniProtKB-EC"/>
</dbReference>
<keyword evidence="10 15" id="KW-0479">Metal-binding</keyword>
<keyword evidence="11" id="KW-0378">Hydrolase</keyword>
<evidence type="ECO:0000256" key="12">
    <source>
        <dbReference type="ARBA" id="ARBA00022837"/>
    </source>
</evidence>
<dbReference type="SUPFAM" id="SSF63829">
    <property type="entry name" value="Calcium-dependent phosphotriesterase"/>
    <property type="match status" value="1"/>
</dbReference>
<dbReference type="FunFam" id="2.120.10.30:FF:000027">
    <property type="entry name" value="Regucalcin homologue"/>
    <property type="match status" value="1"/>
</dbReference>